<dbReference type="AlphaFoldDB" id="A0ABD3FA96"/>
<organism evidence="1 2">
    <name type="scientific">Phytophthora oleae</name>
    <dbReference type="NCBI Taxonomy" id="2107226"/>
    <lineage>
        <taxon>Eukaryota</taxon>
        <taxon>Sar</taxon>
        <taxon>Stramenopiles</taxon>
        <taxon>Oomycota</taxon>
        <taxon>Peronosporomycetes</taxon>
        <taxon>Peronosporales</taxon>
        <taxon>Peronosporaceae</taxon>
        <taxon>Phytophthora</taxon>
    </lineage>
</organism>
<evidence type="ECO:0000313" key="2">
    <source>
        <dbReference type="Proteomes" id="UP001632037"/>
    </source>
</evidence>
<dbReference type="Proteomes" id="UP001632037">
    <property type="component" value="Unassembled WGS sequence"/>
</dbReference>
<gene>
    <name evidence="1" type="ORF">V7S43_011226</name>
</gene>
<evidence type="ECO:0000313" key="1">
    <source>
        <dbReference type="EMBL" id="KAL3663813.1"/>
    </source>
</evidence>
<proteinExistence type="predicted"/>
<comment type="caution">
    <text evidence="1">The sequence shown here is derived from an EMBL/GenBank/DDBJ whole genome shotgun (WGS) entry which is preliminary data.</text>
</comment>
<protein>
    <submittedName>
        <fullName evidence="1">Uncharacterized protein</fullName>
    </submittedName>
</protein>
<accession>A0ABD3FA96</accession>
<keyword evidence="2" id="KW-1185">Reference proteome</keyword>
<reference evidence="1 2" key="1">
    <citation type="submission" date="2024-09" db="EMBL/GenBank/DDBJ databases">
        <title>Genome sequencing and assembly of Phytophthora oleae, isolate VK10A, causative agent of rot of olive drupes.</title>
        <authorList>
            <person name="Conti Taguali S."/>
            <person name="Riolo M."/>
            <person name="La Spada F."/>
            <person name="Cacciola S.O."/>
            <person name="Dionisio G."/>
        </authorList>
    </citation>
    <scope>NUCLEOTIDE SEQUENCE [LARGE SCALE GENOMIC DNA]</scope>
    <source>
        <strain evidence="1 2">VK10A</strain>
    </source>
</reference>
<dbReference type="EMBL" id="JBIMZQ010000026">
    <property type="protein sequence ID" value="KAL3663813.1"/>
    <property type="molecule type" value="Genomic_DNA"/>
</dbReference>
<name>A0ABD3FA96_9STRA</name>
<sequence>MEDQRVITPFTLDLELNPLGPAATLLISRPVGDLAVAANSNEPVPAFISADLPDVTSDGDESTSVSITLHLQEQRLGGLYSSSLLGAVSPACSECTGLLTDCNTKLEYREFAACASTLFDEDLTLISTLIQGDVTDTAIDASWLLKDCLTPSDGTVWSSTMSKALVSSFTCLWQNHCPLVYDLPSNRQLVLEYGHGEQVLAFQLVAGYASLIFTLETPYDFMEDFTTNTTIVTAQLNAMLTEMYRTAESNVATVTSTLTTTEEAATGVVTAHLTIRYLFLGRLPLPLVEITQSASNDAALVEITAPRESLHLRVVAIT</sequence>